<protein>
    <submittedName>
        <fullName evidence="8">Response regulator</fullName>
    </submittedName>
</protein>
<feature type="compositionally biased region" description="Polar residues" evidence="5">
    <location>
        <begin position="177"/>
        <end position="202"/>
    </location>
</feature>
<dbReference type="PANTHER" id="PTHR44688">
    <property type="entry name" value="DNA-BINDING TRANSCRIPTIONAL ACTIVATOR DEVR_DOSR"/>
    <property type="match status" value="1"/>
</dbReference>
<dbReference type="Gene3D" id="3.40.50.2300">
    <property type="match status" value="1"/>
</dbReference>
<feature type="modified residue" description="4-aspartylphosphate" evidence="4">
    <location>
        <position position="82"/>
    </location>
</feature>
<dbReference type="Pfam" id="PF00072">
    <property type="entry name" value="Response_reg"/>
    <property type="match status" value="1"/>
</dbReference>
<keyword evidence="4" id="KW-0597">Phosphoprotein</keyword>
<dbReference type="SUPFAM" id="SSF52172">
    <property type="entry name" value="CheY-like"/>
    <property type="match status" value="1"/>
</dbReference>
<dbReference type="SUPFAM" id="SSF46894">
    <property type="entry name" value="C-terminal effector domain of the bipartite response regulators"/>
    <property type="match status" value="1"/>
</dbReference>
<dbReference type="InterPro" id="IPR000792">
    <property type="entry name" value="Tscrpt_reg_LuxR_C"/>
</dbReference>
<dbReference type="SMART" id="SM00421">
    <property type="entry name" value="HTH_LUXR"/>
    <property type="match status" value="1"/>
</dbReference>
<dbReference type="PROSITE" id="PS00622">
    <property type="entry name" value="HTH_LUXR_1"/>
    <property type="match status" value="1"/>
</dbReference>
<dbReference type="EMBL" id="WHZW01000004">
    <property type="protein sequence ID" value="NEG88939.1"/>
    <property type="molecule type" value="Genomic_DNA"/>
</dbReference>
<dbReference type="InterPro" id="IPR001789">
    <property type="entry name" value="Sig_transdc_resp-reg_receiver"/>
</dbReference>
<dbReference type="GO" id="GO:0006355">
    <property type="term" value="P:regulation of DNA-templated transcription"/>
    <property type="evidence" value="ECO:0007669"/>
    <property type="project" value="InterPro"/>
</dbReference>
<dbReference type="PANTHER" id="PTHR44688:SF16">
    <property type="entry name" value="DNA-BINDING TRANSCRIPTIONAL ACTIVATOR DEVR_DOSR"/>
    <property type="match status" value="1"/>
</dbReference>
<evidence type="ECO:0000256" key="4">
    <source>
        <dbReference type="PROSITE-ProRule" id="PRU00169"/>
    </source>
</evidence>
<dbReference type="InterPro" id="IPR011006">
    <property type="entry name" value="CheY-like_superfamily"/>
</dbReference>
<evidence type="ECO:0000256" key="1">
    <source>
        <dbReference type="ARBA" id="ARBA00023015"/>
    </source>
</evidence>
<accession>A0A6N9Z2S1</accession>
<reference evidence="8 9" key="1">
    <citation type="submission" date="2019-10" db="EMBL/GenBank/DDBJ databases">
        <title>Bifidobacterium from non-human primates.</title>
        <authorList>
            <person name="Modesto M."/>
        </authorList>
    </citation>
    <scope>NUCLEOTIDE SEQUENCE [LARGE SCALE GENOMIC DNA]</scope>
    <source>
        <strain evidence="8 9">TRE17</strain>
    </source>
</reference>
<keyword evidence="9" id="KW-1185">Reference proteome</keyword>
<gene>
    <name evidence="8" type="ORF">GFD25_02725</name>
</gene>
<evidence type="ECO:0000256" key="2">
    <source>
        <dbReference type="ARBA" id="ARBA00023125"/>
    </source>
</evidence>
<name>A0A6N9Z2S1_9BIFI</name>
<dbReference type="SMART" id="SM00448">
    <property type="entry name" value="REC"/>
    <property type="match status" value="1"/>
</dbReference>
<evidence type="ECO:0000259" key="7">
    <source>
        <dbReference type="PROSITE" id="PS50110"/>
    </source>
</evidence>
<dbReference type="InterPro" id="IPR036388">
    <property type="entry name" value="WH-like_DNA-bd_sf"/>
</dbReference>
<dbReference type="GO" id="GO:0003677">
    <property type="term" value="F:DNA binding"/>
    <property type="evidence" value="ECO:0007669"/>
    <property type="project" value="UniProtKB-KW"/>
</dbReference>
<dbReference type="Gene3D" id="1.10.10.10">
    <property type="entry name" value="Winged helix-like DNA-binding domain superfamily/Winged helix DNA-binding domain"/>
    <property type="match status" value="1"/>
</dbReference>
<comment type="caution">
    <text evidence="8">The sequence shown here is derived from an EMBL/GenBank/DDBJ whole genome shotgun (WGS) entry which is preliminary data.</text>
</comment>
<organism evidence="8 9">
    <name type="scientific">Bifidobacterium aerophilum</name>
    <dbReference type="NCBI Taxonomy" id="1798155"/>
    <lineage>
        <taxon>Bacteria</taxon>
        <taxon>Bacillati</taxon>
        <taxon>Actinomycetota</taxon>
        <taxon>Actinomycetes</taxon>
        <taxon>Bifidobacteriales</taxon>
        <taxon>Bifidobacteriaceae</taxon>
        <taxon>Bifidobacterium</taxon>
    </lineage>
</organism>
<dbReference type="Proteomes" id="UP000469194">
    <property type="component" value="Unassembled WGS sequence"/>
</dbReference>
<dbReference type="PROSITE" id="PS50110">
    <property type="entry name" value="RESPONSE_REGULATORY"/>
    <property type="match status" value="1"/>
</dbReference>
<dbReference type="PROSITE" id="PS50043">
    <property type="entry name" value="HTH_LUXR_2"/>
    <property type="match status" value="1"/>
</dbReference>
<dbReference type="GO" id="GO:0000160">
    <property type="term" value="P:phosphorelay signal transduction system"/>
    <property type="evidence" value="ECO:0007669"/>
    <property type="project" value="InterPro"/>
</dbReference>
<proteinExistence type="predicted"/>
<dbReference type="CDD" id="cd06170">
    <property type="entry name" value="LuxR_C_like"/>
    <property type="match status" value="1"/>
</dbReference>
<evidence type="ECO:0000313" key="8">
    <source>
        <dbReference type="EMBL" id="NEG88939.1"/>
    </source>
</evidence>
<evidence type="ECO:0000256" key="3">
    <source>
        <dbReference type="ARBA" id="ARBA00023163"/>
    </source>
</evidence>
<dbReference type="AlphaFoldDB" id="A0A6N9Z2S1"/>
<keyword evidence="2" id="KW-0238">DNA-binding</keyword>
<feature type="domain" description="Response regulatory" evidence="7">
    <location>
        <begin position="30"/>
        <end position="147"/>
    </location>
</feature>
<dbReference type="Pfam" id="PF00196">
    <property type="entry name" value="GerE"/>
    <property type="match status" value="1"/>
</dbReference>
<keyword evidence="1" id="KW-0805">Transcription regulation</keyword>
<dbReference type="CDD" id="cd00156">
    <property type="entry name" value="REC"/>
    <property type="match status" value="1"/>
</dbReference>
<dbReference type="InterPro" id="IPR016032">
    <property type="entry name" value="Sig_transdc_resp-reg_C-effctor"/>
</dbReference>
<evidence type="ECO:0000313" key="9">
    <source>
        <dbReference type="Proteomes" id="UP000469194"/>
    </source>
</evidence>
<sequence length="265" mass="28537">MRRMTATSACVSHVPRLEDMAQNAQHRSVSIAMVDNDRMALMALSSLLTRAGFTVIWTAQLGAAAIQRCIRPQDRPDVLLADMALSDMTGIDVCRAVRRWAPDLPMVGVTAYDPAVYRDAALAAGAAAVISKDDIATIAATVRELSTSRSPAIIPDHGTGAPDRTVTSANALHDVPTQPSDSSAQSMQAHPHSTQSSQPQRSFALSAQQAAIMRRYADGRSTEEIAAELGISKGTIFSQVARVRDKLHASDRDEAVALCRRYLRM</sequence>
<feature type="region of interest" description="Disordered" evidence="5">
    <location>
        <begin position="173"/>
        <end position="202"/>
    </location>
</feature>
<evidence type="ECO:0000256" key="5">
    <source>
        <dbReference type="SAM" id="MobiDB-lite"/>
    </source>
</evidence>
<dbReference type="PRINTS" id="PR00038">
    <property type="entry name" value="HTHLUXR"/>
</dbReference>
<keyword evidence="3" id="KW-0804">Transcription</keyword>
<evidence type="ECO:0000259" key="6">
    <source>
        <dbReference type="PROSITE" id="PS50043"/>
    </source>
</evidence>
<feature type="domain" description="HTH luxR-type" evidence="6">
    <location>
        <begin position="198"/>
        <end position="263"/>
    </location>
</feature>